<dbReference type="EMBL" id="AMQN01009294">
    <property type="status" value="NOT_ANNOTATED_CDS"/>
    <property type="molecule type" value="Genomic_DNA"/>
</dbReference>
<evidence type="ECO:0000313" key="1">
    <source>
        <dbReference type="EMBL" id="ELU01360.1"/>
    </source>
</evidence>
<protein>
    <submittedName>
        <fullName evidence="1 2">Uncharacterized protein</fullName>
    </submittedName>
</protein>
<proteinExistence type="predicted"/>
<dbReference type="EMBL" id="KB305118">
    <property type="protein sequence ID" value="ELU01360.1"/>
    <property type="molecule type" value="Genomic_DNA"/>
</dbReference>
<dbReference type="EnsemblMetazoa" id="CapteT228004">
    <property type="protein sequence ID" value="CapteP228004"/>
    <property type="gene ID" value="CapteG228004"/>
</dbReference>
<evidence type="ECO:0000313" key="2">
    <source>
        <dbReference type="EnsemblMetazoa" id="CapteP228004"/>
    </source>
</evidence>
<reference evidence="1 3" key="2">
    <citation type="journal article" date="2013" name="Nature">
        <title>Insights into bilaterian evolution from three spiralian genomes.</title>
        <authorList>
            <person name="Simakov O."/>
            <person name="Marletaz F."/>
            <person name="Cho S.J."/>
            <person name="Edsinger-Gonzales E."/>
            <person name="Havlak P."/>
            <person name="Hellsten U."/>
            <person name="Kuo D.H."/>
            <person name="Larsson T."/>
            <person name="Lv J."/>
            <person name="Arendt D."/>
            <person name="Savage R."/>
            <person name="Osoegawa K."/>
            <person name="de Jong P."/>
            <person name="Grimwood J."/>
            <person name="Chapman J.A."/>
            <person name="Shapiro H."/>
            <person name="Aerts A."/>
            <person name="Otillar R.P."/>
            <person name="Terry A.Y."/>
            <person name="Boore J.L."/>
            <person name="Grigoriev I.V."/>
            <person name="Lindberg D.R."/>
            <person name="Seaver E.C."/>
            <person name="Weisblat D.A."/>
            <person name="Putnam N.H."/>
            <person name="Rokhsar D.S."/>
        </authorList>
    </citation>
    <scope>NUCLEOTIDE SEQUENCE</scope>
    <source>
        <strain evidence="1 3">I ESC-2004</strain>
    </source>
</reference>
<evidence type="ECO:0000313" key="3">
    <source>
        <dbReference type="Proteomes" id="UP000014760"/>
    </source>
</evidence>
<reference evidence="3" key="1">
    <citation type="submission" date="2012-12" db="EMBL/GenBank/DDBJ databases">
        <authorList>
            <person name="Hellsten U."/>
            <person name="Grimwood J."/>
            <person name="Chapman J.A."/>
            <person name="Shapiro H."/>
            <person name="Aerts A."/>
            <person name="Otillar R.P."/>
            <person name="Terry A.Y."/>
            <person name="Boore J.L."/>
            <person name="Simakov O."/>
            <person name="Marletaz F."/>
            <person name="Cho S.-J."/>
            <person name="Edsinger-Gonzales E."/>
            <person name="Havlak P."/>
            <person name="Kuo D.-H."/>
            <person name="Larsson T."/>
            <person name="Lv J."/>
            <person name="Arendt D."/>
            <person name="Savage R."/>
            <person name="Osoegawa K."/>
            <person name="de Jong P."/>
            <person name="Lindberg D.R."/>
            <person name="Seaver E.C."/>
            <person name="Weisblat D.A."/>
            <person name="Putnam N.H."/>
            <person name="Grigoriev I.V."/>
            <person name="Rokhsar D.S."/>
        </authorList>
    </citation>
    <scope>NUCLEOTIDE SEQUENCE</scope>
    <source>
        <strain evidence="3">I ESC-2004</strain>
    </source>
</reference>
<dbReference type="HOGENOM" id="CLU_1166793_0_0_1"/>
<dbReference type="Proteomes" id="UP000014760">
    <property type="component" value="Unassembled WGS sequence"/>
</dbReference>
<keyword evidence="3" id="KW-1185">Reference proteome</keyword>
<organism evidence="1">
    <name type="scientific">Capitella teleta</name>
    <name type="common">Polychaete worm</name>
    <dbReference type="NCBI Taxonomy" id="283909"/>
    <lineage>
        <taxon>Eukaryota</taxon>
        <taxon>Metazoa</taxon>
        <taxon>Spiralia</taxon>
        <taxon>Lophotrochozoa</taxon>
        <taxon>Annelida</taxon>
        <taxon>Polychaeta</taxon>
        <taxon>Sedentaria</taxon>
        <taxon>Scolecida</taxon>
        <taxon>Capitellidae</taxon>
        <taxon>Capitella</taxon>
    </lineage>
</organism>
<dbReference type="AlphaFoldDB" id="R7U4R6"/>
<gene>
    <name evidence="1" type="ORF">CAPTEDRAFT_228004</name>
</gene>
<reference evidence="2" key="3">
    <citation type="submission" date="2015-06" db="UniProtKB">
        <authorList>
            <consortium name="EnsemblMetazoa"/>
        </authorList>
    </citation>
    <scope>IDENTIFICATION</scope>
</reference>
<name>R7U4R6_CAPTE</name>
<accession>R7U4R6</accession>
<sequence length="238" mass="27198">MNSTSHQIDLIHRRLLIFSLRTIVTRFAWLTSPHPTTMNILTTKDVPQQPQIVVMQQMQPQVMQPQPGMQPEMQMQPGMQMQPQVTVMQSQVKQPKRGIQLRGDENDWTTKMAAVLDDIPILMCGWFCPCVLAIRLGMMLDENPCFCICPGHLLGMMTKVRGTFNIRAYNKGSILSPKSSTAWHMPSNIRDRHYNDGTGKTINTCFVFLIKEFGNLQILCSYVDDEMTEHCVTLSWPL</sequence>